<feature type="region of interest" description="Disordered" evidence="16">
    <location>
        <begin position="271"/>
        <end position="455"/>
    </location>
</feature>
<dbReference type="AlphaFoldDB" id="A0A8D7ZZ38"/>
<evidence type="ECO:0000256" key="16">
    <source>
        <dbReference type="SAM" id="MobiDB-lite"/>
    </source>
</evidence>
<keyword evidence="5" id="KW-0716">Sensory transduction</keyword>
<evidence type="ECO:0000256" key="11">
    <source>
        <dbReference type="ARBA" id="ARBA00023305"/>
    </source>
</evidence>
<dbReference type="InterPro" id="IPR017970">
    <property type="entry name" value="Homeobox_CS"/>
</dbReference>
<dbReference type="PROSITE" id="PS00027">
    <property type="entry name" value="HOMEOBOX_1"/>
    <property type="match status" value="1"/>
</dbReference>
<keyword evidence="8 14" id="KW-0371">Homeobox</keyword>
<proteinExistence type="inferred from homology"/>
<keyword evidence="6" id="KW-0805">Transcription regulation</keyword>
<evidence type="ECO:0000256" key="1">
    <source>
        <dbReference type="ARBA" id="ARBA00004123"/>
    </source>
</evidence>
<dbReference type="InterPro" id="IPR001356">
    <property type="entry name" value="HD"/>
</dbReference>
<dbReference type="Pfam" id="PF03826">
    <property type="entry name" value="OAR"/>
    <property type="match status" value="1"/>
</dbReference>
<dbReference type="InterPro" id="IPR003654">
    <property type="entry name" value="OAR_dom"/>
</dbReference>
<dbReference type="InterPro" id="IPR023339">
    <property type="entry name" value="CVC"/>
</dbReference>
<dbReference type="InterPro" id="IPR052294">
    <property type="entry name" value="VSX_homeobox_regulators"/>
</dbReference>
<evidence type="ECO:0000259" key="19">
    <source>
        <dbReference type="PROSITE" id="PS51496"/>
    </source>
</evidence>
<reference evidence="20" key="1">
    <citation type="submission" date="2021-05" db="EMBL/GenBank/DDBJ databases">
        <authorList>
            <person name="Alioto T."/>
            <person name="Alioto T."/>
            <person name="Gomez Garrido J."/>
        </authorList>
    </citation>
    <scope>NUCLEOTIDE SEQUENCE</scope>
</reference>
<evidence type="ECO:0000256" key="5">
    <source>
        <dbReference type="ARBA" id="ARBA00022606"/>
    </source>
</evidence>
<evidence type="ECO:0000256" key="14">
    <source>
        <dbReference type="PROSITE-ProRule" id="PRU00108"/>
    </source>
</evidence>
<dbReference type="EMBL" id="HBUE01008488">
    <property type="protein sequence ID" value="CAG6447152.1"/>
    <property type="molecule type" value="Transcribed_RNA"/>
</dbReference>
<dbReference type="GO" id="GO:0007601">
    <property type="term" value="P:visual perception"/>
    <property type="evidence" value="ECO:0007669"/>
    <property type="project" value="UniProtKB-KW"/>
</dbReference>
<evidence type="ECO:0000256" key="15">
    <source>
        <dbReference type="RuleBase" id="RU000682"/>
    </source>
</evidence>
<dbReference type="FunFam" id="1.10.10.60:FF:000383">
    <property type="entry name" value="box A-binding factor"/>
    <property type="match status" value="1"/>
</dbReference>
<comment type="subcellular location">
    <subcellularLocation>
        <location evidence="1 14 15">Nucleus</location>
    </subcellularLocation>
</comment>
<dbReference type="Gene3D" id="1.10.10.60">
    <property type="entry name" value="Homeodomain-like"/>
    <property type="match status" value="1"/>
</dbReference>
<evidence type="ECO:0000259" key="18">
    <source>
        <dbReference type="PROSITE" id="PS50803"/>
    </source>
</evidence>
<feature type="compositionally biased region" description="Basic and acidic residues" evidence="16">
    <location>
        <begin position="281"/>
        <end position="296"/>
    </location>
</feature>
<feature type="compositionally biased region" description="Low complexity" evidence="16">
    <location>
        <begin position="321"/>
        <end position="343"/>
    </location>
</feature>
<evidence type="ECO:0000256" key="7">
    <source>
        <dbReference type="ARBA" id="ARBA00023125"/>
    </source>
</evidence>
<dbReference type="InterPro" id="IPR009057">
    <property type="entry name" value="Homeodomain-like_sf"/>
</dbReference>
<feature type="compositionally biased region" description="Polar residues" evidence="16">
    <location>
        <begin position="438"/>
        <end position="450"/>
    </location>
</feature>
<keyword evidence="11" id="KW-0844">Vision</keyword>
<accession>A0A8D7ZZ38</accession>
<keyword evidence="9" id="KW-0804">Transcription</keyword>
<keyword evidence="7 14" id="KW-0238">DNA-binding</keyword>
<dbReference type="PROSITE" id="PS51496">
    <property type="entry name" value="CVC"/>
    <property type="match status" value="1"/>
</dbReference>
<evidence type="ECO:0000256" key="10">
    <source>
        <dbReference type="ARBA" id="ARBA00023242"/>
    </source>
</evidence>
<feature type="compositionally biased region" description="Basic and acidic residues" evidence="16">
    <location>
        <begin position="428"/>
        <end position="437"/>
    </location>
</feature>
<evidence type="ECO:0000256" key="9">
    <source>
        <dbReference type="ARBA" id="ARBA00023163"/>
    </source>
</evidence>
<dbReference type="CDD" id="cd00086">
    <property type="entry name" value="homeodomain"/>
    <property type="match status" value="1"/>
</dbReference>
<evidence type="ECO:0000313" key="20">
    <source>
        <dbReference type="EMBL" id="CAG6447152.1"/>
    </source>
</evidence>
<protein>
    <recommendedName>
        <fullName evidence="3">Visual system homeobox 2</fullName>
    </recommendedName>
    <alternativeName>
        <fullName evidence="12">Ceh-10 homeodomain-containing homolog</fullName>
    </alternativeName>
    <alternativeName>
        <fullName evidence="13">Homeobox protein CHX10</fullName>
    </alternativeName>
</protein>
<sequence>MNLDSLPRPETIHVTAPGATTVRPPQTMPQRSPFAIQELLGLSDSSRPSGVVSAVTPSLYPGMGQSPFSSDSHQMQMASRMAYFNAHAAVAAAFLPHNMAASAAGGPLQLHHQTSGGFPHLKSTFGSATSPCLPGGVDSSKDYTLENINGYGKKKKKKRRHSRTIFTSYQLDELEKAFKEAHYPDVYAREMLSLKTDLPEDRIQVWFQNRRAKWRKTEKCWGRSTIMAEYGLYGAMVRHSLPLPETILKSAKENESVAPWLLGMEMKSMHKKSMEAAETLKNSEDNSDREESRTDASDISAGSSLNNHGPSPIKSPGINPPGSTNCGSTNGSNNSSSGPNNLNCGGGGSGSHNAHFGPNTGGVISHLSPTSAHSPINSSSTASITPPPPPPGSRHRTSPPGAAGLVGHPNHHPHAAHLPPAHPAHHHSPVDSKEFKLNSRSSPTSGNSYHPENDPEAFRWVDYRDPVSYIRNNSIACLRAKAQEHQARLLNSGLLLQVRSLAGLQNPLHHPSSGGAGNSGGVGLPSPHHSDTNGNNLLLASYHHHHSPTQEIDRQRSEANSSNGSAISITG</sequence>
<evidence type="ECO:0000256" key="2">
    <source>
        <dbReference type="ARBA" id="ARBA00005733"/>
    </source>
</evidence>
<feature type="DNA-binding region" description="Homeobox" evidence="14">
    <location>
        <begin position="159"/>
        <end position="218"/>
    </location>
</feature>
<dbReference type="PROSITE" id="PS50071">
    <property type="entry name" value="HOMEOBOX_2"/>
    <property type="match status" value="1"/>
</dbReference>
<feature type="compositionally biased region" description="Gly residues" evidence="16">
    <location>
        <begin position="514"/>
        <end position="523"/>
    </location>
</feature>
<evidence type="ECO:0000256" key="3">
    <source>
        <dbReference type="ARBA" id="ARBA00014891"/>
    </source>
</evidence>
<feature type="compositionally biased region" description="Polar residues" evidence="16">
    <location>
        <begin position="558"/>
        <end position="571"/>
    </location>
</feature>
<feature type="compositionally biased region" description="Polar residues" evidence="16">
    <location>
        <begin position="300"/>
        <end position="309"/>
    </location>
</feature>
<evidence type="ECO:0000256" key="12">
    <source>
        <dbReference type="ARBA" id="ARBA00030203"/>
    </source>
</evidence>
<evidence type="ECO:0000256" key="6">
    <source>
        <dbReference type="ARBA" id="ARBA00023015"/>
    </source>
</evidence>
<dbReference type="Pfam" id="PF00046">
    <property type="entry name" value="Homeodomain"/>
    <property type="match status" value="1"/>
</dbReference>
<dbReference type="SMART" id="SM00389">
    <property type="entry name" value="HOX"/>
    <property type="match status" value="1"/>
</dbReference>
<evidence type="ECO:0000256" key="13">
    <source>
        <dbReference type="ARBA" id="ARBA00031274"/>
    </source>
</evidence>
<comment type="similarity">
    <text evidence="2">Belongs to the paired homeobox family.</text>
</comment>
<evidence type="ECO:0000256" key="4">
    <source>
        <dbReference type="ARBA" id="ARBA00022473"/>
    </source>
</evidence>
<evidence type="ECO:0000256" key="8">
    <source>
        <dbReference type="ARBA" id="ARBA00023155"/>
    </source>
</evidence>
<dbReference type="GO" id="GO:0005634">
    <property type="term" value="C:nucleus"/>
    <property type="evidence" value="ECO:0007669"/>
    <property type="project" value="UniProtKB-SubCell"/>
</dbReference>
<organism evidence="20">
    <name type="scientific">Culex pipiens</name>
    <name type="common">House mosquito</name>
    <dbReference type="NCBI Taxonomy" id="7175"/>
    <lineage>
        <taxon>Eukaryota</taxon>
        <taxon>Metazoa</taxon>
        <taxon>Ecdysozoa</taxon>
        <taxon>Arthropoda</taxon>
        <taxon>Hexapoda</taxon>
        <taxon>Insecta</taxon>
        <taxon>Pterygota</taxon>
        <taxon>Neoptera</taxon>
        <taxon>Endopterygota</taxon>
        <taxon>Diptera</taxon>
        <taxon>Nematocera</taxon>
        <taxon>Culicoidea</taxon>
        <taxon>Culicidae</taxon>
        <taxon>Culicinae</taxon>
        <taxon>Culicini</taxon>
        <taxon>Culex</taxon>
        <taxon>Culex</taxon>
    </lineage>
</organism>
<evidence type="ECO:0000259" key="17">
    <source>
        <dbReference type="PROSITE" id="PS50071"/>
    </source>
</evidence>
<feature type="region of interest" description="Disordered" evidence="16">
    <location>
        <begin position="506"/>
        <end position="571"/>
    </location>
</feature>
<feature type="compositionally biased region" description="Low complexity" evidence="16">
    <location>
        <begin position="368"/>
        <end position="384"/>
    </location>
</feature>
<keyword evidence="10 14" id="KW-0539">Nucleus</keyword>
<name>A0A8D7ZZ38_CULPI</name>
<dbReference type="PROSITE" id="PS50803">
    <property type="entry name" value="OAR"/>
    <property type="match status" value="1"/>
</dbReference>
<dbReference type="GO" id="GO:0000981">
    <property type="term" value="F:DNA-binding transcription factor activity, RNA polymerase II-specific"/>
    <property type="evidence" value="ECO:0007669"/>
    <property type="project" value="InterPro"/>
</dbReference>
<dbReference type="PANTHER" id="PTHR46892:SF3">
    <property type="entry name" value="VISUAL SYSTEM HOMEOBOX 2"/>
    <property type="match status" value="1"/>
</dbReference>
<dbReference type="PANTHER" id="PTHR46892">
    <property type="entry name" value="VISUAL SYSTEM HOMEOBOX 2"/>
    <property type="match status" value="1"/>
</dbReference>
<feature type="domain" description="OAR" evidence="18">
    <location>
        <begin position="473"/>
        <end position="486"/>
    </location>
</feature>
<feature type="domain" description="CVC" evidence="19">
    <location>
        <begin position="219"/>
        <end position="275"/>
    </location>
</feature>
<keyword evidence="4" id="KW-0217">Developmental protein</keyword>
<dbReference type="GO" id="GO:1990837">
    <property type="term" value="F:sequence-specific double-stranded DNA binding"/>
    <property type="evidence" value="ECO:0007669"/>
    <property type="project" value="TreeGrafter"/>
</dbReference>
<dbReference type="SUPFAM" id="SSF46689">
    <property type="entry name" value="Homeodomain-like"/>
    <property type="match status" value="1"/>
</dbReference>
<feature type="domain" description="Homeobox" evidence="17">
    <location>
        <begin position="157"/>
        <end position="217"/>
    </location>
</feature>